<comment type="caution">
    <text evidence="1">The sequence shown here is derived from an EMBL/GenBank/DDBJ whole genome shotgun (WGS) entry which is preliminary data.</text>
</comment>
<gene>
    <name evidence="1" type="ORF">A4X13_0g8181</name>
</gene>
<dbReference type="EMBL" id="LWDF02001299">
    <property type="protein sequence ID" value="KAE8239484.1"/>
    <property type="molecule type" value="Genomic_DNA"/>
</dbReference>
<keyword evidence="2" id="KW-1185">Reference proteome</keyword>
<proteinExistence type="predicted"/>
<organism evidence="1 2">
    <name type="scientific">Tilletia indica</name>
    <dbReference type="NCBI Taxonomy" id="43049"/>
    <lineage>
        <taxon>Eukaryota</taxon>
        <taxon>Fungi</taxon>
        <taxon>Dikarya</taxon>
        <taxon>Basidiomycota</taxon>
        <taxon>Ustilaginomycotina</taxon>
        <taxon>Exobasidiomycetes</taxon>
        <taxon>Tilletiales</taxon>
        <taxon>Tilletiaceae</taxon>
        <taxon>Tilletia</taxon>
    </lineage>
</organism>
<sequence length="196" mass="21070">MDICFFDLCTDSTKIKLEGGHPQCARLPAARDTTTAPTVMRAKSGSSESATVVSSGVRTAASIPHLRVMDINNKHVGLYAPVTSLNSFHMKTRAEVERVRTSVRAATRTSTSTLREKRSNLRDVRVSARGHKQGGGHTLPLILFLTGPAARTGRWQLGGSTTGPEPVRQDEVALIAMTARCIMRELDNSNTGGASL</sequence>
<evidence type="ECO:0000313" key="2">
    <source>
        <dbReference type="Proteomes" id="UP000077521"/>
    </source>
</evidence>
<reference evidence="1" key="2">
    <citation type="journal article" date="2019" name="IMA Fungus">
        <title>Genome sequencing and comparison of five Tilletia species to identify candidate genes for the detection of regulated species infecting wheat.</title>
        <authorList>
            <person name="Nguyen H.D.T."/>
            <person name="Sultana T."/>
            <person name="Kesanakurti P."/>
            <person name="Hambleton S."/>
        </authorList>
    </citation>
    <scope>NUCLEOTIDE SEQUENCE</scope>
    <source>
        <strain evidence="1">DAOMC 236416</strain>
    </source>
</reference>
<dbReference type="AlphaFoldDB" id="A0A8T8SGD2"/>
<accession>A0A8T8SGD2</accession>
<reference evidence="1" key="1">
    <citation type="submission" date="2016-04" db="EMBL/GenBank/DDBJ databases">
        <authorList>
            <person name="Nguyen H.D."/>
            <person name="Samba Siva P."/>
            <person name="Cullis J."/>
            <person name="Levesque C.A."/>
            <person name="Hambleton S."/>
        </authorList>
    </citation>
    <scope>NUCLEOTIDE SEQUENCE</scope>
    <source>
        <strain evidence="1">DAOMC 236416</strain>
    </source>
</reference>
<evidence type="ECO:0000313" key="1">
    <source>
        <dbReference type="EMBL" id="KAE8239484.1"/>
    </source>
</evidence>
<protein>
    <submittedName>
        <fullName evidence="1">Uncharacterized protein</fullName>
    </submittedName>
</protein>
<dbReference type="Proteomes" id="UP000077521">
    <property type="component" value="Unassembled WGS sequence"/>
</dbReference>
<name>A0A8T8SGD2_9BASI</name>